<feature type="region of interest" description="Disordered" evidence="1">
    <location>
        <begin position="52"/>
        <end position="73"/>
    </location>
</feature>
<evidence type="ECO:0000313" key="2">
    <source>
        <dbReference type="EMBL" id="CAB3400626.1"/>
    </source>
</evidence>
<gene>
    <name evidence="2" type="ORF">CBOVIS_LOCUS3520</name>
</gene>
<protein>
    <submittedName>
        <fullName evidence="2">Uncharacterized protein</fullName>
    </submittedName>
</protein>
<comment type="caution">
    <text evidence="2">The sequence shown here is derived from an EMBL/GenBank/DDBJ whole genome shotgun (WGS) entry which is preliminary data.</text>
</comment>
<organism evidence="2 3">
    <name type="scientific">Caenorhabditis bovis</name>
    <dbReference type="NCBI Taxonomy" id="2654633"/>
    <lineage>
        <taxon>Eukaryota</taxon>
        <taxon>Metazoa</taxon>
        <taxon>Ecdysozoa</taxon>
        <taxon>Nematoda</taxon>
        <taxon>Chromadorea</taxon>
        <taxon>Rhabditida</taxon>
        <taxon>Rhabditina</taxon>
        <taxon>Rhabditomorpha</taxon>
        <taxon>Rhabditoidea</taxon>
        <taxon>Rhabditidae</taxon>
        <taxon>Peloderinae</taxon>
        <taxon>Caenorhabditis</taxon>
    </lineage>
</organism>
<dbReference type="AlphaFoldDB" id="A0A8S1EKZ8"/>
<name>A0A8S1EKZ8_9PELO</name>
<evidence type="ECO:0000313" key="3">
    <source>
        <dbReference type="Proteomes" id="UP000494206"/>
    </source>
</evidence>
<keyword evidence="3" id="KW-1185">Reference proteome</keyword>
<reference evidence="2 3" key="1">
    <citation type="submission" date="2020-04" db="EMBL/GenBank/DDBJ databases">
        <authorList>
            <person name="Laetsch R D."/>
            <person name="Stevens L."/>
            <person name="Kumar S."/>
            <person name="Blaxter L. M."/>
        </authorList>
    </citation>
    <scope>NUCLEOTIDE SEQUENCE [LARGE SCALE GENOMIC DNA]</scope>
</reference>
<accession>A0A8S1EKZ8</accession>
<proteinExistence type="predicted"/>
<feature type="compositionally biased region" description="Polar residues" evidence="1">
    <location>
        <begin position="52"/>
        <end position="62"/>
    </location>
</feature>
<dbReference type="Proteomes" id="UP000494206">
    <property type="component" value="Unassembled WGS sequence"/>
</dbReference>
<dbReference type="EMBL" id="CADEPM010000002">
    <property type="protein sequence ID" value="CAB3400626.1"/>
    <property type="molecule type" value="Genomic_DNA"/>
</dbReference>
<sequence length="85" mass="9873">MTQTEIEQKKKESLNALFKSQATTDKSQLNQKVSLSGQMDYTSSEYSIFSNPSYSDSHSNYRSTEKRKADWDDDEVSQAKVYKRF</sequence>
<evidence type="ECO:0000256" key="1">
    <source>
        <dbReference type="SAM" id="MobiDB-lite"/>
    </source>
</evidence>